<name>W2CE65_9BACT</name>
<comment type="caution">
    <text evidence="1">The sequence shown here is derived from an EMBL/GenBank/DDBJ whole genome shotgun (WGS) entry which is preliminary data.</text>
</comment>
<reference evidence="1 2" key="1">
    <citation type="submission" date="2013-11" db="EMBL/GenBank/DDBJ databases">
        <title>Single cell genomics of uncultured Tannerella BU063 (oral taxon 286).</title>
        <authorList>
            <person name="Beall C.J."/>
            <person name="Campbell A.G."/>
            <person name="Griffen A.L."/>
            <person name="Podar M."/>
            <person name="Leys E.J."/>
        </authorList>
    </citation>
    <scope>NUCLEOTIDE SEQUENCE [LARGE SCALE GENOMIC DNA]</scope>
    <source>
        <strain evidence="1">Cell 5</strain>
    </source>
</reference>
<accession>W2CE65</accession>
<evidence type="ECO:0000313" key="1">
    <source>
        <dbReference type="EMBL" id="ETK05400.1"/>
    </source>
</evidence>
<evidence type="ECO:0000313" key="2">
    <source>
        <dbReference type="Proteomes" id="UP000018872"/>
    </source>
</evidence>
<protein>
    <submittedName>
        <fullName evidence="1">Uncharacterized protein</fullName>
    </submittedName>
</protein>
<organism evidence="1 2">
    <name type="scientific">Tannerella sp. oral taxon BU063 isolate Cell 5</name>
    <dbReference type="NCBI Taxonomy" id="1410950"/>
    <lineage>
        <taxon>Bacteria</taxon>
        <taxon>Pseudomonadati</taxon>
        <taxon>Bacteroidota</taxon>
        <taxon>Bacteroidia</taxon>
        <taxon>Bacteroidales</taxon>
        <taxon>Tannerellaceae</taxon>
        <taxon>Tannerella</taxon>
    </lineage>
</organism>
<proteinExistence type="predicted"/>
<sequence length="40" mass="4507">MTQEKEQKKVKAAAAASEVWPDINWAYVIHPTAVKGRIIK</sequence>
<dbReference type="Proteomes" id="UP000018872">
    <property type="component" value="Unassembled WGS sequence"/>
</dbReference>
<dbReference type="AlphaFoldDB" id="W2CE65"/>
<gene>
    <name evidence="1" type="ORF">T229_03655</name>
</gene>
<dbReference type="EMBL" id="AYYC01000525">
    <property type="protein sequence ID" value="ETK05400.1"/>
    <property type="molecule type" value="Genomic_DNA"/>
</dbReference>